<sequence>MRFLYLFCLLGILGINVNAQSVKRGAVKGKITSAVVQNETLEGAIISVINLQDSVVAGNAFSDKNGLYEIKGLALGKYKMAVSLYSFKTATHYFSITSEQPLYQMADIKLDSMSYSLKEVEVVAEAVPVRLKKDTVEFNASSFKTRENAVVEDLLKKLPGVEVQADGSLSAHGQKVTRILVNGKPFFGNDLKMATQNLPSNIVDKIQVIDRKTEREDADDNETDKVINITIRKDKRKGLFGKTSGGGGNDERHEANLNLNRFNDDQQISINTSSRNNLISNTLSAGLNFSDQLGPKLSFSGSYTFNQSKNENESLLKRNILIQEQSVYYLDQSEGQNKNTGHGLGLQLIYKFDPSSNLTISPSLNFQENRSQSANRFESTNSMMEKINDGNRSTEMLSRSPNITNSLSYEKKFAEKGRALELTINNKFDETDGSNLNSSFSAFYQNEPVQNSFDQQKLNDNSSQNHNISLNYTEPIPKLKGKLIEFSYQYGNRIENSSANTFDYNELTDAYDQQNELLSNVYRNHTISNKYGIRLKSKTSNINYSVGLSLRQNDLRGKSITKDSLYRQQTLSIVPSALFDYKVSKTARLNISYTGNLRQPDIKDLQPVPDNSNPLYIRLGNPNLSPEFSNSLNLRYNSYITGTYISINGTTTANKITYNSFFDVATGKQTSRPENVSGNYQIMGNVTFGIPINGMKSSLKPKLNATTSRNITFINGNKVSTYAHVLGTGLSLNYNWQEILELNLSSDFRYNQTNYDNPSLKNLNYVTANSSMKLSCYMPKNFVLSSSLGFNTNAGRVQNAKRNATMLDMGIYKEFLKNKKARITLQGFDLLNQSSSITRTVTDNTIEDRQTKVLKRYFLLTFSWQFNKFGS</sequence>
<feature type="chain" id="PRO_5040938568" evidence="1">
    <location>
        <begin position="20"/>
        <end position="871"/>
    </location>
</feature>
<evidence type="ECO:0000313" key="3">
    <source>
        <dbReference type="EMBL" id="MCO4291562.1"/>
    </source>
</evidence>
<dbReference type="Gene3D" id="2.60.40.1120">
    <property type="entry name" value="Carboxypeptidase-like, regulatory domain"/>
    <property type="match status" value="1"/>
</dbReference>
<proteinExistence type="predicted"/>
<dbReference type="SUPFAM" id="SSF56935">
    <property type="entry name" value="Porins"/>
    <property type="match status" value="1"/>
</dbReference>
<keyword evidence="1" id="KW-0732">Signal</keyword>
<evidence type="ECO:0000256" key="1">
    <source>
        <dbReference type="SAM" id="SignalP"/>
    </source>
</evidence>
<dbReference type="InterPro" id="IPR041700">
    <property type="entry name" value="OMP_b-brl_3"/>
</dbReference>
<feature type="signal peptide" evidence="1">
    <location>
        <begin position="1"/>
        <end position="19"/>
    </location>
</feature>
<dbReference type="InterPro" id="IPR008969">
    <property type="entry name" value="CarboxyPept-like_regulatory"/>
</dbReference>
<dbReference type="AlphaFoldDB" id="A0A9X2JAL7"/>
<dbReference type="Proteomes" id="UP001155182">
    <property type="component" value="Unassembled WGS sequence"/>
</dbReference>
<dbReference type="Pfam" id="PF14905">
    <property type="entry name" value="OMP_b-brl_3"/>
    <property type="match status" value="2"/>
</dbReference>
<dbReference type="SUPFAM" id="SSF49464">
    <property type="entry name" value="Carboxypeptidase regulatory domain-like"/>
    <property type="match status" value="1"/>
</dbReference>
<reference evidence="3" key="1">
    <citation type="submission" date="2022-06" db="EMBL/GenBank/DDBJ databases">
        <title>Solitalea sp. MAHUQ-68 isolated from rhizospheric soil.</title>
        <authorList>
            <person name="Huq M.A."/>
        </authorList>
    </citation>
    <scope>NUCLEOTIDE SEQUENCE</scope>
    <source>
        <strain evidence="3">MAHUQ-68</strain>
    </source>
</reference>
<dbReference type="EMBL" id="JAMWYS010000006">
    <property type="protein sequence ID" value="MCO4291562.1"/>
    <property type="molecule type" value="Genomic_DNA"/>
</dbReference>
<comment type="caution">
    <text evidence="3">The sequence shown here is derived from an EMBL/GenBank/DDBJ whole genome shotgun (WGS) entry which is preliminary data.</text>
</comment>
<keyword evidence="3" id="KW-0675">Receptor</keyword>
<protein>
    <submittedName>
        <fullName evidence="3">TonB-dependent receptor family protein</fullName>
    </submittedName>
</protein>
<gene>
    <name evidence="3" type="ORF">NF867_01625</name>
</gene>
<feature type="domain" description="Outer membrane protein beta-barrel" evidence="2">
    <location>
        <begin position="411"/>
        <end position="706"/>
    </location>
</feature>
<name>A0A9X2JAL7_9SPHI</name>
<dbReference type="RefSeq" id="WP_252585798.1">
    <property type="nucleotide sequence ID" value="NZ_JAMWYS010000006.1"/>
</dbReference>
<accession>A0A9X2JAL7</accession>
<evidence type="ECO:0000313" key="4">
    <source>
        <dbReference type="Proteomes" id="UP001155182"/>
    </source>
</evidence>
<feature type="domain" description="Outer membrane protein beta-barrel" evidence="2">
    <location>
        <begin position="725"/>
        <end position="864"/>
    </location>
</feature>
<keyword evidence="4" id="KW-1185">Reference proteome</keyword>
<evidence type="ECO:0000259" key="2">
    <source>
        <dbReference type="Pfam" id="PF14905"/>
    </source>
</evidence>
<dbReference type="Pfam" id="PF13620">
    <property type="entry name" value="CarboxypepD_reg"/>
    <property type="match status" value="1"/>
</dbReference>
<organism evidence="3 4">
    <name type="scientific">Solitalea agri</name>
    <dbReference type="NCBI Taxonomy" id="2953739"/>
    <lineage>
        <taxon>Bacteria</taxon>
        <taxon>Pseudomonadati</taxon>
        <taxon>Bacteroidota</taxon>
        <taxon>Sphingobacteriia</taxon>
        <taxon>Sphingobacteriales</taxon>
        <taxon>Sphingobacteriaceae</taxon>
        <taxon>Solitalea</taxon>
    </lineage>
</organism>